<dbReference type="InParanoid" id="E9GK43"/>
<evidence type="ECO:0000256" key="1">
    <source>
        <dbReference type="SAM" id="MobiDB-lite"/>
    </source>
</evidence>
<feature type="region of interest" description="Disordered" evidence="1">
    <location>
        <begin position="163"/>
        <end position="187"/>
    </location>
</feature>
<accession>E9GK43</accession>
<sequence length="272" mass="30046">MARGRKSKAATASQNDNTVASRLRSRTVPANGEDESTPPADPTQQVKNISRVPQPETIERDATRKQIQMTCSCIDKLIKERGSRRACLGLLNKLDDMLATVERLNLLVVDPSDADEFSKQAQIQIDLFTLIESKKEDVEAYVTLRADDESSVGSCMQSIKGIPLATRPSAPDNEKSKKLLAEAQKRAAEAQQEAAQLQKRLEEVNKKADLANKEASKLSDAAMRRGSAPTIISNPFHGWGDGGIDDWHRRSTHEPTKEDGEEEAPDDWIDRA</sequence>
<keyword evidence="3" id="KW-1185">Reference proteome</keyword>
<dbReference type="Proteomes" id="UP000000305">
    <property type="component" value="Unassembled WGS sequence"/>
</dbReference>
<feature type="region of interest" description="Disordered" evidence="1">
    <location>
        <begin position="1"/>
        <end position="63"/>
    </location>
</feature>
<protein>
    <submittedName>
        <fullName evidence="2">Uncharacterized protein</fullName>
    </submittedName>
</protein>
<organism evidence="2 3">
    <name type="scientific">Daphnia pulex</name>
    <name type="common">Water flea</name>
    <dbReference type="NCBI Taxonomy" id="6669"/>
    <lineage>
        <taxon>Eukaryota</taxon>
        <taxon>Metazoa</taxon>
        <taxon>Ecdysozoa</taxon>
        <taxon>Arthropoda</taxon>
        <taxon>Crustacea</taxon>
        <taxon>Branchiopoda</taxon>
        <taxon>Diplostraca</taxon>
        <taxon>Cladocera</taxon>
        <taxon>Anomopoda</taxon>
        <taxon>Daphniidae</taxon>
        <taxon>Daphnia</taxon>
    </lineage>
</organism>
<dbReference type="AlphaFoldDB" id="E9GK43"/>
<name>E9GK43_DAPPU</name>
<dbReference type="PhylomeDB" id="E9GK43"/>
<dbReference type="PANTHER" id="PTHR46903:SF1">
    <property type="entry name" value="CCHC-TYPE DOMAIN-CONTAINING PROTEIN"/>
    <property type="match status" value="1"/>
</dbReference>
<dbReference type="EMBL" id="GL732548">
    <property type="protein sequence ID" value="EFX80310.1"/>
    <property type="molecule type" value="Genomic_DNA"/>
</dbReference>
<dbReference type="KEGG" id="dpx:DAPPUDRAFT_318712"/>
<feature type="compositionally biased region" description="Acidic residues" evidence="1">
    <location>
        <begin position="259"/>
        <end position="272"/>
    </location>
</feature>
<dbReference type="PANTHER" id="PTHR46903">
    <property type="entry name" value="C2H2-TYPE DOMAIN-CONTAINING PROTEIN"/>
    <property type="match status" value="1"/>
</dbReference>
<gene>
    <name evidence="2" type="ORF">DAPPUDRAFT_318712</name>
</gene>
<evidence type="ECO:0000313" key="2">
    <source>
        <dbReference type="EMBL" id="EFX80310.1"/>
    </source>
</evidence>
<feature type="region of interest" description="Disordered" evidence="1">
    <location>
        <begin position="216"/>
        <end position="272"/>
    </location>
</feature>
<feature type="compositionally biased region" description="Basic and acidic residues" evidence="1">
    <location>
        <begin position="245"/>
        <end position="258"/>
    </location>
</feature>
<proteinExistence type="predicted"/>
<dbReference type="HOGENOM" id="CLU_057581_1_0_1"/>
<reference evidence="2 3" key="1">
    <citation type="journal article" date="2011" name="Science">
        <title>The ecoresponsive genome of Daphnia pulex.</title>
        <authorList>
            <person name="Colbourne J.K."/>
            <person name="Pfrender M.E."/>
            <person name="Gilbert D."/>
            <person name="Thomas W.K."/>
            <person name="Tucker A."/>
            <person name="Oakley T.H."/>
            <person name="Tokishita S."/>
            <person name="Aerts A."/>
            <person name="Arnold G.J."/>
            <person name="Basu M.K."/>
            <person name="Bauer D.J."/>
            <person name="Caceres C.E."/>
            <person name="Carmel L."/>
            <person name="Casola C."/>
            <person name="Choi J.H."/>
            <person name="Detter J.C."/>
            <person name="Dong Q."/>
            <person name="Dusheyko S."/>
            <person name="Eads B.D."/>
            <person name="Frohlich T."/>
            <person name="Geiler-Samerotte K.A."/>
            <person name="Gerlach D."/>
            <person name="Hatcher P."/>
            <person name="Jogdeo S."/>
            <person name="Krijgsveld J."/>
            <person name="Kriventseva E.V."/>
            <person name="Kultz D."/>
            <person name="Laforsch C."/>
            <person name="Lindquist E."/>
            <person name="Lopez J."/>
            <person name="Manak J.R."/>
            <person name="Muller J."/>
            <person name="Pangilinan J."/>
            <person name="Patwardhan R.P."/>
            <person name="Pitluck S."/>
            <person name="Pritham E.J."/>
            <person name="Rechtsteiner A."/>
            <person name="Rho M."/>
            <person name="Rogozin I.B."/>
            <person name="Sakarya O."/>
            <person name="Salamov A."/>
            <person name="Schaack S."/>
            <person name="Shapiro H."/>
            <person name="Shiga Y."/>
            <person name="Skalitzky C."/>
            <person name="Smith Z."/>
            <person name="Souvorov A."/>
            <person name="Sung W."/>
            <person name="Tang Z."/>
            <person name="Tsuchiya D."/>
            <person name="Tu H."/>
            <person name="Vos H."/>
            <person name="Wang M."/>
            <person name="Wolf Y.I."/>
            <person name="Yamagata H."/>
            <person name="Yamada T."/>
            <person name="Ye Y."/>
            <person name="Shaw J.R."/>
            <person name="Andrews J."/>
            <person name="Crease T.J."/>
            <person name="Tang H."/>
            <person name="Lucas S.M."/>
            <person name="Robertson H.M."/>
            <person name="Bork P."/>
            <person name="Koonin E.V."/>
            <person name="Zdobnov E.M."/>
            <person name="Grigoriev I.V."/>
            <person name="Lynch M."/>
            <person name="Boore J.L."/>
        </authorList>
    </citation>
    <scope>NUCLEOTIDE SEQUENCE [LARGE SCALE GENOMIC DNA]</scope>
</reference>
<feature type="compositionally biased region" description="Basic and acidic residues" evidence="1">
    <location>
        <begin position="172"/>
        <end position="187"/>
    </location>
</feature>
<feature type="compositionally biased region" description="Polar residues" evidence="1">
    <location>
        <begin position="10"/>
        <end position="20"/>
    </location>
</feature>
<evidence type="ECO:0000313" key="3">
    <source>
        <dbReference type="Proteomes" id="UP000000305"/>
    </source>
</evidence>